<sequence>MHSQRVDTLQEPQTIYLHPLETPTPETYESGLWPLGLWFNKRLVLAALLAATGAGCWRLLYRILATTGLLLGCSWDTGYDTGLLLRRVPAPATILGCCWARYRLRYWAAAGVGYRLRYWAATGVGYRHRLRYWAAAGLGCSWGRTPATILGCCWARYRLRYWAAAGVGYRLQYWAAAG</sequence>
<comment type="caution">
    <text evidence="1">The sequence shown here is derived from an EMBL/GenBank/DDBJ whole genome shotgun (WGS) entry which is preliminary data.</text>
</comment>
<evidence type="ECO:0000313" key="1">
    <source>
        <dbReference type="EMBL" id="KAJ7751143.1"/>
    </source>
</evidence>
<reference evidence="1" key="1">
    <citation type="submission" date="2023-03" db="EMBL/GenBank/DDBJ databases">
        <title>Massive genome expansion in bonnet fungi (Mycena s.s.) driven by repeated elements and novel gene families across ecological guilds.</title>
        <authorList>
            <consortium name="Lawrence Berkeley National Laboratory"/>
            <person name="Harder C.B."/>
            <person name="Miyauchi S."/>
            <person name="Viragh M."/>
            <person name="Kuo A."/>
            <person name="Thoen E."/>
            <person name="Andreopoulos B."/>
            <person name="Lu D."/>
            <person name="Skrede I."/>
            <person name="Drula E."/>
            <person name="Henrissat B."/>
            <person name="Morin E."/>
            <person name="Kohler A."/>
            <person name="Barry K."/>
            <person name="LaButti K."/>
            <person name="Morin E."/>
            <person name="Salamov A."/>
            <person name="Lipzen A."/>
            <person name="Mereny Z."/>
            <person name="Hegedus B."/>
            <person name="Baldrian P."/>
            <person name="Stursova M."/>
            <person name="Weitz H."/>
            <person name="Taylor A."/>
            <person name="Grigoriev I.V."/>
            <person name="Nagy L.G."/>
            <person name="Martin F."/>
            <person name="Kauserud H."/>
        </authorList>
    </citation>
    <scope>NUCLEOTIDE SEQUENCE</scope>
    <source>
        <strain evidence="1">CBHHK182m</strain>
    </source>
</reference>
<dbReference type="AlphaFoldDB" id="A0AAD7N8D5"/>
<gene>
    <name evidence="1" type="ORF">B0H16DRAFT_1460472</name>
</gene>
<keyword evidence="2" id="KW-1185">Reference proteome</keyword>
<dbReference type="EMBL" id="JARKIB010000063">
    <property type="protein sequence ID" value="KAJ7751143.1"/>
    <property type="molecule type" value="Genomic_DNA"/>
</dbReference>
<accession>A0AAD7N8D5</accession>
<name>A0AAD7N8D5_9AGAR</name>
<protein>
    <submittedName>
        <fullName evidence="1">Uncharacterized protein</fullName>
    </submittedName>
</protein>
<proteinExistence type="predicted"/>
<organism evidence="1 2">
    <name type="scientific">Mycena metata</name>
    <dbReference type="NCBI Taxonomy" id="1033252"/>
    <lineage>
        <taxon>Eukaryota</taxon>
        <taxon>Fungi</taxon>
        <taxon>Dikarya</taxon>
        <taxon>Basidiomycota</taxon>
        <taxon>Agaricomycotina</taxon>
        <taxon>Agaricomycetes</taxon>
        <taxon>Agaricomycetidae</taxon>
        <taxon>Agaricales</taxon>
        <taxon>Marasmiineae</taxon>
        <taxon>Mycenaceae</taxon>
        <taxon>Mycena</taxon>
    </lineage>
</organism>
<evidence type="ECO:0000313" key="2">
    <source>
        <dbReference type="Proteomes" id="UP001215598"/>
    </source>
</evidence>
<dbReference type="Proteomes" id="UP001215598">
    <property type="component" value="Unassembled WGS sequence"/>
</dbReference>